<feature type="non-terminal residue" evidence="1">
    <location>
        <position position="1"/>
    </location>
</feature>
<name>A0A9N9JW29_9GLOM</name>
<reference evidence="1" key="1">
    <citation type="submission" date="2021-06" db="EMBL/GenBank/DDBJ databases">
        <authorList>
            <person name="Kallberg Y."/>
            <person name="Tangrot J."/>
            <person name="Rosling A."/>
        </authorList>
    </citation>
    <scope>NUCLEOTIDE SEQUENCE</scope>
    <source>
        <strain evidence="1">IN212</strain>
    </source>
</reference>
<keyword evidence="2" id="KW-1185">Reference proteome</keyword>
<evidence type="ECO:0000313" key="1">
    <source>
        <dbReference type="EMBL" id="CAG8800123.1"/>
    </source>
</evidence>
<evidence type="ECO:0000313" key="2">
    <source>
        <dbReference type="Proteomes" id="UP000789396"/>
    </source>
</evidence>
<dbReference type="Proteomes" id="UP000789396">
    <property type="component" value="Unassembled WGS sequence"/>
</dbReference>
<sequence>DYESYLIKALIDISSDENIIRKSLVDKLGIKYSNLPKYIKKQIKGAVGIVESLKLSFQFKSKDKLVSSSNEVLNDFVVCKEPKADLVLRML</sequence>
<comment type="caution">
    <text evidence="1">The sequence shown here is derived from an EMBL/GenBank/DDBJ whole genome shotgun (WGS) entry which is preliminary data.</text>
</comment>
<dbReference type="OrthoDB" id="2321879at2759"/>
<proteinExistence type="predicted"/>
<organism evidence="1 2">
    <name type="scientific">Racocetra fulgida</name>
    <dbReference type="NCBI Taxonomy" id="60492"/>
    <lineage>
        <taxon>Eukaryota</taxon>
        <taxon>Fungi</taxon>
        <taxon>Fungi incertae sedis</taxon>
        <taxon>Mucoromycota</taxon>
        <taxon>Glomeromycotina</taxon>
        <taxon>Glomeromycetes</taxon>
        <taxon>Diversisporales</taxon>
        <taxon>Gigasporaceae</taxon>
        <taxon>Racocetra</taxon>
    </lineage>
</organism>
<dbReference type="AlphaFoldDB" id="A0A9N9JW29"/>
<dbReference type="EMBL" id="CAJVPZ010070825">
    <property type="protein sequence ID" value="CAG8800123.1"/>
    <property type="molecule type" value="Genomic_DNA"/>
</dbReference>
<accession>A0A9N9JW29</accession>
<protein>
    <submittedName>
        <fullName evidence="1">3636_t:CDS:1</fullName>
    </submittedName>
</protein>
<gene>
    <name evidence="1" type="ORF">RFULGI_LOCUS17640</name>
</gene>